<dbReference type="AlphaFoldDB" id="A0A737BSR4"/>
<gene>
    <name evidence="1" type="ORF">GNC09_003037</name>
</gene>
<dbReference type="EMBL" id="DAATDB010000019">
    <property type="protein sequence ID" value="HAE8102985.1"/>
    <property type="molecule type" value="Genomic_DNA"/>
</dbReference>
<sequence length="308" mass="34803">MLNQQAGGYMGVLFLFGAGASYGSGPCKPTNPPLGRDLLLKMREEGGIASTIEGDLLNCFIDDPEKGMIRFFEERNSDTTELLKQMCSYLANFTIDEGNTYIKLFKMLKKRKSICVATTNYDLLIEQAISSVGYLIQYCSSERIPKNIPVLKIHGSVNFIPRANIFNLRFEIPNDKSYAIFEGPIDIYDNAEKIINYCKSNTALSPAVAMYHPNKTVLHCPSFIANQQKDFQTEISKSSKIFIIGLKINPDDKHIWSEIENTKADVYIVDRDKEATASWISRIHKKNIYHIADTFDGSVMRIKSILQL</sequence>
<reference evidence="1" key="1">
    <citation type="journal article" date="2018" name="Genome Biol.">
        <title>SKESA: strategic k-mer extension for scrupulous assemblies.</title>
        <authorList>
            <person name="Souvorov A."/>
            <person name="Agarwala R."/>
            <person name="Lipman D.J."/>
        </authorList>
    </citation>
    <scope>NUCLEOTIDE SEQUENCE</scope>
    <source>
        <strain evidence="1">1363-65</strain>
    </source>
</reference>
<protein>
    <recommendedName>
        <fullName evidence="2">SIR2-like domain-containing protein</fullName>
    </recommendedName>
</protein>
<accession>A0A737BSR4</accession>
<evidence type="ECO:0000313" key="1">
    <source>
        <dbReference type="EMBL" id="HAE8102985.1"/>
    </source>
</evidence>
<name>A0A737BSR4_SALER</name>
<reference evidence="1" key="2">
    <citation type="submission" date="2018-07" db="EMBL/GenBank/DDBJ databases">
        <authorList>
            <consortium name="NCBI Pathogen Detection Project"/>
        </authorList>
    </citation>
    <scope>NUCLEOTIDE SEQUENCE</scope>
    <source>
        <strain evidence="1">1363-65</strain>
    </source>
</reference>
<proteinExistence type="predicted"/>
<comment type="caution">
    <text evidence="1">The sequence shown here is derived from an EMBL/GenBank/DDBJ whole genome shotgun (WGS) entry which is preliminary data.</text>
</comment>
<organism evidence="1">
    <name type="scientific">Salmonella enterica subsp. indica serovar 45:a:e,n,x</name>
    <dbReference type="NCBI Taxonomy" id="1307500"/>
    <lineage>
        <taxon>Bacteria</taxon>
        <taxon>Pseudomonadati</taxon>
        <taxon>Pseudomonadota</taxon>
        <taxon>Gammaproteobacteria</taxon>
        <taxon>Enterobacterales</taxon>
        <taxon>Enterobacteriaceae</taxon>
        <taxon>Salmonella</taxon>
    </lineage>
</organism>
<evidence type="ECO:0008006" key="2">
    <source>
        <dbReference type="Google" id="ProtNLM"/>
    </source>
</evidence>